<gene>
    <name evidence="12" type="ORF">ENT96_00135</name>
    <name evidence="11" type="ORF">ENU72_02320</name>
</gene>
<accession>A0A7V3ZTI7</accession>
<evidence type="ECO:0000259" key="10">
    <source>
        <dbReference type="Pfam" id="PF01618"/>
    </source>
</evidence>
<evidence type="ECO:0000256" key="2">
    <source>
        <dbReference type="ARBA" id="ARBA00022448"/>
    </source>
</evidence>
<feature type="transmembrane region" description="Helical" evidence="9">
    <location>
        <begin position="159"/>
        <end position="181"/>
    </location>
</feature>
<keyword evidence="4 9" id="KW-0812">Transmembrane</keyword>
<dbReference type="InterPro" id="IPR050790">
    <property type="entry name" value="ExbB/TolQ_transport"/>
</dbReference>
<evidence type="ECO:0000256" key="4">
    <source>
        <dbReference type="ARBA" id="ARBA00022692"/>
    </source>
</evidence>
<dbReference type="GO" id="GO:0005886">
    <property type="term" value="C:plasma membrane"/>
    <property type="evidence" value="ECO:0007669"/>
    <property type="project" value="UniProtKB-SubCell"/>
</dbReference>
<dbReference type="Pfam" id="PF01618">
    <property type="entry name" value="MotA_ExbB"/>
    <property type="match status" value="1"/>
</dbReference>
<keyword evidence="6 9" id="KW-1133">Transmembrane helix</keyword>
<dbReference type="EMBL" id="DTDP01000099">
    <property type="protein sequence ID" value="HGK53843.1"/>
    <property type="molecule type" value="Genomic_DNA"/>
</dbReference>
<evidence type="ECO:0000256" key="8">
    <source>
        <dbReference type="RuleBase" id="RU004057"/>
    </source>
</evidence>
<dbReference type="AlphaFoldDB" id="A0A7V3ZTI7"/>
<keyword evidence="5 8" id="KW-0653">Protein transport</keyword>
<dbReference type="PANTHER" id="PTHR30625:SF15">
    <property type="entry name" value="BIOPOLYMER TRANSPORT PROTEIN EXBB"/>
    <property type="match status" value="1"/>
</dbReference>
<feature type="transmembrane region" description="Helical" evidence="9">
    <location>
        <begin position="12"/>
        <end position="31"/>
    </location>
</feature>
<keyword evidence="7 9" id="KW-0472">Membrane</keyword>
<name>A0A7V3ZTI7_UNCW3</name>
<evidence type="ECO:0000256" key="9">
    <source>
        <dbReference type="SAM" id="Phobius"/>
    </source>
</evidence>
<feature type="domain" description="MotA/TolQ/ExbB proton channel" evidence="10">
    <location>
        <begin position="72"/>
        <end position="193"/>
    </location>
</feature>
<sequence length="212" mass="23341">MILGQSIIKLALNPFMLALEVLSLVALWAIIDRILSYRKISEREEAKFISRAKNLIERGKIEELKAISEGTKTPIARIVYMVMENPELPRDVLESILSSGIMVTELELGRKLTVLGTASYIAPLLGLLGTVVGIIQAFYGVAKKGAAVGPEAMLEGVAIALLTTALGIIIAVPCAIMYNYFRNKINHLLARIEVSSKEILNYLIYVRDKTKL</sequence>
<keyword evidence="2 8" id="KW-0813">Transport</keyword>
<evidence type="ECO:0000313" key="11">
    <source>
        <dbReference type="EMBL" id="HGK53843.1"/>
    </source>
</evidence>
<proteinExistence type="inferred from homology"/>
<evidence type="ECO:0000256" key="7">
    <source>
        <dbReference type="ARBA" id="ARBA00023136"/>
    </source>
</evidence>
<protein>
    <submittedName>
        <fullName evidence="11">MotA/TolQ/ExbB proton channel family protein</fullName>
    </submittedName>
</protein>
<evidence type="ECO:0000256" key="1">
    <source>
        <dbReference type="ARBA" id="ARBA00004651"/>
    </source>
</evidence>
<dbReference type="EMBL" id="DTAR01000015">
    <property type="protein sequence ID" value="HGM97448.1"/>
    <property type="molecule type" value="Genomic_DNA"/>
</dbReference>
<comment type="caution">
    <text evidence="11">The sequence shown here is derived from an EMBL/GenBank/DDBJ whole genome shotgun (WGS) entry which is preliminary data.</text>
</comment>
<comment type="subcellular location">
    <subcellularLocation>
        <location evidence="1">Cell membrane</location>
        <topology evidence="1">Multi-pass membrane protein</topology>
    </subcellularLocation>
    <subcellularLocation>
        <location evidence="8">Membrane</location>
        <topology evidence="8">Multi-pass membrane protein</topology>
    </subcellularLocation>
</comment>
<dbReference type="GO" id="GO:0017038">
    <property type="term" value="P:protein import"/>
    <property type="evidence" value="ECO:0007669"/>
    <property type="project" value="TreeGrafter"/>
</dbReference>
<keyword evidence="3" id="KW-1003">Cell membrane</keyword>
<dbReference type="PANTHER" id="PTHR30625">
    <property type="entry name" value="PROTEIN TOLQ"/>
    <property type="match status" value="1"/>
</dbReference>
<evidence type="ECO:0000256" key="3">
    <source>
        <dbReference type="ARBA" id="ARBA00022475"/>
    </source>
</evidence>
<dbReference type="InterPro" id="IPR002898">
    <property type="entry name" value="MotA_ExbB_proton_chnl"/>
</dbReference>
<comment type="similarity">
    <text evidence="8">Belongs to the exbB/tolQ family.</text>
</comment>
<reference evidence="11" key="1">
    <citation type="journal article" date="2020" name="mSystems">
        <title>Genome- and Community-Level Interaction Insights into Carbon Utilization and Element Cycling Functions of Hydrothermarchaeota in Hydrothermal Sediment.</title>
        <authorList>
            <person name="Zhou Z."/>
            <person name="Liu Y."/>
            <person name="Xu W."/>
            <person name="Pan J."/>
            <person name="Luo Z.H."/>
            <person name="Li M."/>
        </authorList>
    </citation>
    <scope>NUCLEOTIDE SEQUENCE [LARGE SCALE GENOMIC DNA]</scope>
    <source>
        <strain evidence="12">SpSt-626</strain>
        <strain evidence="11">SpSt-695</strain>
    </source>
</reference>
<organism evidence="11">
    <name type="scientific">candidate division WOR-3 bacterium</name>
    <dbReference type="NCBI Taxonomy" id="2052148"/>
    <lineage>
        <taxon>Bacteria</taxon>
        <taxon>Bacteria division WOR-3</taxon>
    </lineage>
</organism>
<evidence type="ECO:0000256" key="5">
    <source>
        <dbReference type="ARBA" id="ARBA00022927"/>
    </source>
</evidence>
<evidence type="ECO:0000313" key="12">
    <source>
        <dbReference type="EMBL" id="HGM97448.1"/>
    </source>
</evidence>
<feature type="transmembrane region" description="Helical" evidence="9">
    <location>
        <begin position="120"/>
        <end position="139"/>
    </location>
</feature>
<evidence type="ECO:0000256" key="6">
    <source>
        <dbReference type="ARBA" id="ARBA00022989"/>
    </source>
</evidence>